<dbReference type="RefSeq" id="WP_207337980.1">
    <property type="nucleotide sequence ID" value="NZ_JAFMYU010000025.1"/>
</dbReference>
<dbReference type="AlphaFoldDB" id="A0A939K0B3"/>
<evidence type="ECO:0008006" key="3">
    <source>
        <dbReference type="Google" id="ProtNLM"/>
    </source>
</evidence>
<comment type="caution">
    <text evidence="1">The sequence shown here is derived from an EMBL/GenBank/DDBJ whole genome shotgun (WGS) entry which is preliminary data.</text>
</comment>
<keyword evidence="2" id="KW-1185">Reference proteome</keyword>
<accession>A0A939K0B3</accession>
<reference evidence="1 2" key="1">
    <citation type="submission" date="2021-03" db="EMBL/GenBank/DDBJ databases">
        <title>Fibrella sp. HMF5036 genome sequencing and assembly.</title>
        <authorList>
            <person name="Kang H."/>
            <person name="Kim H."/>
            <person name="Bae S."/>
            <person name="Joh K."/>
        </authorList>
    </citation>
    <scope>NUCLEOTIDE SEQUENCE [LARGE SCALE GENOMIC DNA]</scope>
    <source>
        <strain evidence="1 2">HMF5036</strain>
    </source>
</reference>
<dbReference type="PROSITE" id="PS51257">
    <property type="entry name" value="PROKAR_LIPOPROTEIN"/>
    <property type="match status" value="1"/>
</dbReference>
<protein>
    <recommendedName>
        <fullName evidence="3">Phosphatase</fullName>
    </recommendedName>
</protein>
<evidence type="ECO:0000313" key="1">
    <source>
        <dbReference type="EMBL" id="MBO0934014.1"/>
    </source>
</evidence>
<sequence length="495" mass="53967">MYNRHFSLYGVAATALLLSLQSCDHLDRPQNPNLDIKLVNQSVNPVLAQTMPGFESANVYSLISSDDKLPQSPNFVFGGSADGSGLLKNADGTFTMLVNHEDNFSVSRLTFDKTLKPVKGDYILNSDGGQWRLCSATMATPAEHGFGPLYLTCGESGQESRTHAVNPYGDASQNAISRELEGLGRWSAENAVPLNKNAYPGKTAILIGDDDSGANGGQLALYLTNTVGDLQNGSLYMLRRKDGNAREMDMKAGTKFDVEFVQIANHKTLTGAQINALVNDLKGIKFGRVEDIDYRKGSAANNRQVFFNVTGQANTGVNADYSRSKYGRTYRLTMDANDPLKGSLEVILDGDDRNGIAKTFQNVDNIYVGTNYLYVQEDPNSYGDETHDSYIYQYNLATGALKPAIILDHRRTATDAAKYNVGGLSKFGTWEYGAMIDVSETIGVPDSFIISLQPHTWIGDQYLGPDGGKLRSVKSTSDVSNQQASQLILVRGLPR</sequence>
<proteinExistence type="predicted"/>
<organism evidence="1 2">
    <name type="scientific">Fibrella aquatilis</name>
    <dbReference type="NCBI Taxonomy" id="2817059"/>
    <lineage>
        <taxon>Bacteria</taxon>
        <taxon>Pseudomonadati</taxon>
        <taxon>Bacteroidota</taxon>
        <taxon>Cytophagia</taxon>
        <taxon>Cytophagales</taxon>
        <taxon>Spirosomataceae</taxon>
        <taxon>Fibrella</taxon>
    </lineage>
</organism>
<name>A0A939K0B3_9BACT</name>
<evidence type="ECO:0000313" key="2">
    <source>
        <dbReference type="Proteomes" id="UP000664795"/>
    </source>
</evidence>
<dbReference type="EMBL" id="JAFMYU010000025">
    <property type="protein sequence ID" value="MBO0934014.1"/>
    <property type="molecule type" value="Genomic_DNA"/>
</dbReference>
<gene>
    <name evidence="1" type="ORF">J2I48_23605</name>
</gene>
<dbReference type="Proteomes" id="UP000664795">
    <property type="component" value="Unassembled WGS sequence"/>
</dbReference>